<organism evidence="1 2">
    <name type="scientific">Obba rivulosa</name>
    <dbReference type="NCBI Taxonomy" id="1052685"/>
    <lineage>
        <taxon>Eukaryota</taxon>
        <taxon>Fungi</taxon>
        <taxon>Dikarya</taxon>
        <taxon>Basidiomycota</taxon>
        <taxon>Agaricomycotina</taxon>
        <taxon>Agaricomycetes</taxon>
        <taxon>Polyporales</taxon>
        <taxon>Gelatoporiaceae</taxon>
        <taxon>Obba</taxon>
    </lineage>
</organism>
<name>A0A8E2AYL9_9APHY</name>
<proteinExistence type="predicted"/>
<evidence type="ECO:0000313" key="2">
    <source>
        <dbReference type="Proteomes" id="UP000250043"/>
    </source>
</evidence>
<accession>A0A8E2AYL9</accession>
<gene>
    <name evidence="1" type="ORF">OBBRIDRAFT_804998</name>
</gene>
<evidence type="ECO:0000313" key="1">
    <source>
        <dbReference type="EMBL" id="OCH89017.1"/>
    </source>
</evidence>
<dbReference type="AlphaFoldDB" id="A0A8E2AYL9"/>
<keyword evidence="2" id="KW-1185">Reference proteome</keyword>
<dbReference type="Proteomes" id="UP000250043">
    <property type="component" value="Unassembled WGS sequence"/>
</dbReference>
<reference evidence="1 2" key="1">
    <citation type="submission" date="2016-07" db="EMBL/GenBank/DDBJ databases">
        <title>Draft genome of the white-rot fungus Obba rivulosa 3A-2.</title>
        <authorList>
            <consortium name="DOE Joint Genome Institute"/>
            <person name="Miettinen O."/>
            <person name="Riley R."/>
            <person name="Acob R."/>
            <person name="Barry K."/>
            <person name="Cullen D."/>
            <person name="De Vries R."/>
            <person name="Hainaut M."/>
            <person name="Hatakka A."/>
            <person name="Henrissat B."/>
            <person name="Hilden K."/>
            <person name="Kuo R."/>
            <person name="Labutti K."/>
            <person name="Lipzen A."/>
            <person name="Makela M.R."/>
            <person name="Sandor L."/>
            <person name="Spatafora J.W."/>
            <person name="Grigoriev I.V."/>
            <person name="Hibbett D.S."/>
        </authorList>
    </citation>
    <scope>NUCLEOTIDE SEQUENCE [LARGE SCALE GENOMIC DNA]</scope>
    <source>
        <strain evidence="1 2">3A-2</strain>
    </source>
</reference>
<sequence>MGYSLAASLFPTDGFAHPQRHSAREPSAANQCIEVGDASDTTRVIGVTCCSGKIPNDWRNIDVDQFAVLMKVVSQRQKAVQVLAKFSVGCVTIVYRQTIRRTRCGRTEPVMRALSKGQTEGGCTLSDYGRVPRGLPEVWEALGQWNCPRPAVIFLPVVVAQRPDALWVLYVIVRSAHIPAARVAAKDARQGPKRGYLLHDEDLAHATERVTVARGATTSGTRVREPEA</sequence>
<dbReference type="EMBL" id="KV722437">
    <property type="protein sequence ID" value="OCH89017.1"/>
    <property type="molecule type" value="Genomic_DNA"/>
</dbReference>
<protein>
    <submittedName>
        <fullName evidence="1">Uncharacterized protein</fullName>
    </submittedName>
</protein>